<dbReference type="EMBL" id="STGY01000009">
    <property type="protein sequence ID" value="THV42979.1"/>
    <property type="molecule type" value="Genomic_DNA"/>
</dbReference>
<proteinExistence type="predicted"/>
<feature type="transmembrane region" description="Helical" evidence="1">
    <location>
        <begin position="92"/>
        <end position="115"/>
    </location>
</feature>
<keyword evidence="3" id="KW-1185">Reference proteome</keyword>
<organism evidence="2 3">
    <name type="scientific">Glycomyces buryatensis</name>
    <dbReference type="NCBI Taxonomy" id="2570927"/>
    <lineage>
        <taxon>Bacteria</taxon>
        <taxon>Bacillati</taxon>
        <taxon>Actinomycetota</taxon>
        <taxon>Actinomycetes</taxon>
        <taxon>Glycomycetales</taxon>
        <taxon>Glycomycetaceae</taxon>
        <taxon>Glycomyces</taxon>
    </lineage>
</organism>
<sequence length="123" mass="13133">MIEWLYLGVQAAALAMSAWFFVDTYRSVQVSRRHAVGVGALEVLLLAQVVVAVVLVSGAPGGGKALLFSYMVTALLVPVIAAFWGSIDRSRWGIGTVAASGLIVAALMMRVHQIWEFQVNVGS</sequence>
<feature type="transmembrane region" description="Helical" evidence="1">
    <location>
        <begin position="34"/>
        <end position="59"/>
    </location>
</feature>
<accession>A0A4S8QNF9</accession>
<dbReference type="Proteomes" id="UP000308760">
    <property type="component" value="Unassembled WGS sequence"/>
</dbReference>
<evidence type="ECO:0008006" key="4">
    <source>
        <dbReference type="Google" id="ProtNLM"/>
    </source>
</evidence>
<evidence type="ECO:0000256" key="1">
    <source>
        <dbReference type="SAM" id="Phobius"/>
    </source>
</evidence>
<keyword evidence="1" id="KW-1133">Transmembrane helix</keyword>
<comment type="caution">
    <text evidence="2">The sequence shown here is derived from an EMBL/GenBank/DDBJ whole genome shotgun (WGS) entry which is preliminary data.</text>
</comment>
<gene>
    <name evidence="2" type="ORF">FAB82_03225</name>
</gene>
<feature type="transmembrane region" description="Helical" evidence="1">
    <location>
        <begin position="65"/>
        <end position="85"/>
    </location>
</feature>
<keyword evidence="1" id="KW-0472">Membrane</keyword>
<keyword evidence="1" id="KW-0812">Transmembrane</keyword>
<dbReference type="AlphaFoldDB" id="A0A4S8QNF9"/>
<evidence type="ECO:0000313" key="3">
    <source>
        <dbReference type="Proteomes" id="UP000308760"/>
    </source>
</evidence>
<protein>
    <recommendedName>
        <fullName evidence="4">Integral membrane protein</fullName>
    </recommendedName>
</protein>
<dbReference type="OrthoDB" id="5197832at2"/>
<evidence type="ECO:0000313" key="2">
    <source>
        <dbReference type="EMBL" id="THV42979.1"/>
    </source>
</evidence>
<feature type="transmembrane region" description="Helical" evidence="1">
    <location>
        <begin position="6"/>
        <end position="22"/>
    </location>
</feature>
<name>A0A4S8QNF9_9ACTN</name>
<reference evidence="2 3" key="2">
    <citation type="submission" date="2019-05" db="EMBL/GenBank/DDBJ databases">
        <title>Glycomyces buryatensis sp. nov.</title>
        <authorList>
            <person name="Nikitina E."/>
        </authorList>
    </citation>
    <scope>NUCLEOTIDE SEQUENCE [LARGE SCALE GENOMIC DNA]</scope>
    <source>
        <strain evidence="2 3">18</strain>
    </source>
</reference>
<reference evidence="3" key="1">
    <citation type="submission" date="2019-04" db="EMBL/GenBank/DDBJ databases">
        <title>Nocardioides xinjiangensis sp. nov.</title>
        <authorList>
            <person name="Liu S."/>
        </authorList>
    </citation>
    <scope>NUCLEOTIDE SEQUENCE [LARGE SCALE GENOMIC DNA]</scope>
    <source>
        <strain evidence="3">18</strain>
    </source>
</reference>
<dbReference type="RefSeq" id="WP_136533110.1">
    <property type="nucleotide sequence ID" value="NZ_STGY01000009.1"/>
</dbReference>